<protein>
    <submittedName>
        <fullName evidence="1">Uncharacterized protein</fullName>
    </submittedName>
</protein>
<keyword evidence="2" id="KW-1185">Reference proteome</keyword>
<dbReference type="EMBL" id="LNJQ01000004">
    <property type="protein sequence ID" value="KWZ38049.1"/>
    <property type="molecule type" value="Genomic_DNA"/>
</dbReference>
<accession>A0ABR5T4D8</accession>
<name>A0ABR5T4D8_9BURK</name>
<gene>
    <name evidence="1" type="ORF">WS72_24445</name>
</gene>
<dbReference type="Proteomes" id="UP000070255">
    <property type="component" value="Unassembled WGS sequence"/>
</dbReference>
<organism evidence="1 2">
    <name type="scientific">Burkholderia savannae</name>
    <dbReference type="NCBI Taxonomy" id="1637837"/>
    <lineage>
        <taxon>Bacteria</taxon>
        <taxon>Pseudomonadati</taxon>
        <taxon>Pseudomonadota</taxon>
        <taxon>Betaproteobacteria</taxon>
        <taxon>Burkholderiales</taxon>
        <taxon>Burkholderiaceae</taxon>
        <taxon>Burkholderia</taxon>
        <taxon>pseudomallei group</taxon>
    </lineage>
</organism>
<evidence type="ECO:0000313" key="2">
    <source>
        <dbReference type="Proteomes" id="UP000070255"/>
    </source>
</evidence>
<comment type="caution">
    <text evidence="1">The sequence shown here is derived from an EMBL/GenBank/DDBJ whole genome shotgun (WGS) entry which is preliminary data.</text>
</comment>
<reference evidence="1 2" key="1">
    <citation type="submission" date="2015-11" db="EMBL/GenBank/DDBJ databases">
        <authorList>
            <person name="Sahl J."/>
            <person name="Wagner D."/>
            <person name="Keim P."/>
        </authorList>
    </citation>
    <scope>NUCLEOTIDE SEQUENCE [LARGE SCALE GENOMIC DNA]</scope>
    <source>
        <strain evidence="1 2">BDU18</strain>
    </source>
</reference>
<proteinExistence type="predicted"/>
<sequence>MAHMIAGRRGRAEIRVFDGVRGDVRRGSGGGANGGPKNARHARLSWRADANARRVSRTFVGGGIVRARGVVRSEAMERRRNGATA</sequence>
<evidence type="ECO:0000313" key="1">
    <source>
        <dbReference type="EMBL" id="KWZ38049.1"/>
    </source>
</evidence>